<dbReference type="Gene3D" id="3.10.105.10">
    <property type="entry name" value="Dipeptide-binding Protein, Domain 3"/>
    <property type="match status" value="1"/>
</dbReference>
<dbReference type="InterPro" id="IPR000914">
    <property type="entry name" value="SBP_5_dom"/>
</dbReference>
<dbReference type="Gene3D" id="3.40.190.10">
    <property type="entry name" value="Periplasmic binding protein-like II"/>
    <property type="match status" value="1"/>
</dbReference>
<organism evidence="4 5">
    <name type="scientific">Pseudolactococcus hodotermopsidis</name>
    <dbReference type="NCBI Taxonomy" id="2709157"/>
    <lineage>
        <taxon>Bacteria</taxon>
        <taxon>Bacillati</taxon>
        <taxon>Bacillota</taxon>
        <taxon>Bacilli</taxon>
        <taxon>Lactobacillales</taxon>
        <taxon>Streptococcaceae</taxon>
        <taxon>Pseudolactococcus</taxon>
    </lineage>
</organism>
<dbReference type="RefSeq" id="WP_172209646.1">
    <property type="nucleotide sequence ID" value="NZ_BLLI01000065.1"/>
</dbReference>
<keyword evidence="1" id="KW-0238">DNA-binding</keyword>
<accession>A0A6A0BCU6</accession>
<dbReference type="GO" id="GO:0003677">
    <property type="term" value="F:DNA binding"/>
    <property type="evidence" value="ECO:0007669"/>
    <property type="project" value="UniProtKB-KW"/>
</dbReference>
<proteinExistence type="predicted"/>
<comment type="caution">
    <text evidence="4">The sequence shown here is derived from an EMBL/GenBank/DDBJ whole genome shotgun (WGS) entry which is preliminary data.</text>
</comment>
<dbReference type="Pfam" id="PF12793">
    <property type="entry name" value="SgrR_N"/>
    <property type="match status" value="1"/>
</dbReference>
<dbReference type="EMBL" id="BLLI01000065">
    <property type="protein sequence ID" value="GFH43212.1"/>
    <property type="molecule type" value="Genomic_DNA"/>
</dbReference>
<evidence type="ECO:0000313" key="4">
    <source>
        <dbReference type="EMBL" id="GFH43212.1"/>
    </source>
</evidence>
<dbReference type="GO" id="GO:1904680">
    <property type="term" value="F:peptide transmembrane transporter activity"/>
    <property type="evidence" value="ECO:0007669"/>
    <property type="project" value="TreeGrafter"/>
</dbReference>
<dbReference type="PANTHER" id="PTHR30290:SF72">
    <property type="entry name" value="HTH-TYPE TRANSCRIPTIONAL REGULATOR SGRR"/>
    <property type="match status" value="1"/>
</dbReference>
<keyword evidence="5" id="KW-1185">Reference proteome</keyword>
<dbReference type="GO" id="GO:0015833">
    <property type="term" value="P:peptide transport"/>
    <property type="evidence" value="ECO:0007669"/>
    <property type="project" value="TreeGrafter"/>
</dbReference>
<dbReference type="InterPro" id="IPR039424">
    <property type="entry name" value="SBP_5"/>
</dbReference>
<feature type="domain" description="Solute-binding protein family 5" evidence="2">
    <location>
        <begin position="166"/>
        <end position="479"/>
    </location>
</feature>
<feature type="domain" description="Transcriptional regulator SgrR N-terminal HTH" evidence="3">
    <location>
        <begin position="2"/>
        <end position="93"/>
    </location>
</feature>
<name>A0A6A0BCU6_9LACT</name>
<evidence type="ECO:0000259" key="2">
    <source>
        <dbReference type="Pfam" id="PF00496"/>
    </source>
</evidence>
<sequence length="563" mass="66552">MNQDYFRLRATFPRQKADFRLKELESIWYLSSKQVKRRLLKFQEKGWLTYEPGHGRGHLSKLSFKTNFKKQFKMELAHALQTKNAENLLFLLELPLPLDWLRDFQAEIQDFFDFKHTNTQNEPIVLRKVLSRPITTLNPTQTAILHEHYLIKQLGDTLVEYKNDTLTPLLAHHFTADNAYQKWTFFLRKGVKFHNGKVMTSLEVKQTIEQIRHELGHDYYQFENLIAIECPSNHTIIFKLNQPERLFARYLADIKYVIRDIENETTPENWIGTGAFKITEKSDKKLKLTVNEHYFGYRPFIDEVDCFVADLPKFSTTLFDPNQYSDIAYSKKIQQIGGAEFLICNMNRKTIIQNQLIRQAIYEVLDMSQFKQRKGIPASHYFSKDSQPPQKSLTKAKHLLKKAHYQGEKIKLATLAHFKDTITLGKWVTQRANAIGLRIELTYFTFENDYYSDYLVNDIDCVLLGDIPTENDELAYLEFVSNHNLLIQRMLSTIQLTQLQKMIRHFKSQPSQLARHQTYLEIDKWLTSNYYLIYTVHPVREVFTHPMLQDVKEDYDYKTAWSI</sequence>
<dbReference type="Proteomes" id="UP000480303">
    <property type="component" value="Unassembled WGS sequence"/>
</dbReference>
<dbReference type="PANTHER" id="PTHR30290">
    <property type="entry name" value="PERIPLASMIC BINDING COMPONENT OF ABC TRANSPORTER"/>
    <property type="match status" value="1"/>
</dbReference>
<dbReference type="Pfam" id="PF00496">
    <property type="entry name" value="SBP_bac_5"/>
    <property type="match status" value="1"/>
</dbReference>
<dbReference type="SUPFAM" id="SSF53850">
    <property type="entry name" value="Periplasmic binding protein-like II"/>
    <property type="match status" value="1"/>
</dbReference>
<evidence type="ECO:0000256" key="1">
    <source>
        <dbReference type="ARBA" id="ARBA00023125"/>
    </source>
</evidence>
<dbReference type="InterPro" id="IPR025370">
    <property type="entry name" value="SgrR_HTH_N"/>
</dbReference>
<evidence type="ECO:0000313" key="5">
    <source>
        <dbReference type="Proteomes" id="UP000480303"/>
    </source>
</evidence>
<evidence type="ECO:0000259" key="3">
    <source>
        <dbReference type="Pfam" id="PF12793"/>
    </source>
</evidence>
<reference evidence="4 5" key="1">
    <citation type="submission" date="2020-02" db="EMBL/GenBank/DDBJ databases">
        <title>Draft genome sequence of Lactococcus sp. Hs30E4-3.</title>
        <authorList>
            <person name="Noda S."/>
            <person name="Yuki M."/>
            <person name="Ohkuma M."/>
        </authorList>
    </citation>
    <scope>NUCLEOTIDE SEQUENCE [LARGE SCALE GENOMIC DNA]</scope>
    <source>
        <strain evidence="4 5">Hs30E4-3</strain>
    </source>
</reference>
<protein>
    <submittedName>
        <fullName evidence="4">ABC transporter substrate-binding protein</fullName>
    </submittedName>
</protein>
<dbReference type="AlphaFoldDB" id="A0A6A0BCU6"/>
<gene>
    <name evidence="4" type="ORF">Hs30E_17630</name>
</gene>